<keyword evidence="9" id="KW-1185">Reference proteome</keyword>
<dbReference type="PANTHER" id="PTHR23504">
    <property type="entry name" value="MAJOR FACILITATOR SUPERFAMILY DOMAIN-CONTAINING PROTEIN 10"/>
    <property type="match status" value="1"/>
</dbReference>
<feature type="non-terminal residue" evidence="8">
    <location>
        <position position="461"/>
    </location>
</feature>
<dbReference type="InterPro" id="IPR020846">
    <property type="entry name" value="MFS_dom"/>
</dbReference>
<dbReference type="GO" id="GO:0016020">
    <property type="term" value="C:membrane"/>
    <property type="evidence" value="ECO:0007669"/>
    <property type="project" value="UniProtKB-SubCell"/>
</dbReference>
<protein>
    <recommendedName>
        <fullName evidence="7">Major facilitator superfamily (MFS) profile domain-containing protein</fullName>
    </recommendedName>
</protein>
<evidence type="ECO:0000256" key="4">
    <source>
        <dbReference type="ARBA" id="ARBA00022989"/>
    </source>
</evidence>
<feature type="transmembrane region" description="Helical" evidence="6">
    <location>
        <begin position="304"/>
        <end position="325"/>
    </location>
</feature>
<feature type="transmembrane region" description="Helical" evidence="6">
    <location>
        <begin position="401"/>
        <end position="427"/>
    </location>
</feature>
<sequence>MGSGGEGEETTVPLLERKPAVVYSKGCPGCAIDRKKAECTGIPYMLFFHIWIINLVSSLPILSIYPFLYFMIKDLHISKKVEDIGFFAGLVGASYMLGRALTSIFWGVVADRIGRKPVIMSACIQYFVWIEYSLLDGITYTVSSWFLKWRTWPNESSDKALDVYRLTLLKFVDQSIKQLDCLLYVSTSWAMGLVIGPAIGGYLAQVPMKIVVNPAEKYPFLFPVNSFLGRYPYFLPTICISVLCCFILLSCIWLPETLHTHESGKQRDQENESLTEHLATDSVEFDEQQISLTTKRNLFTNWPLMSSITLYCIACFDDMAYSEIFPIWAESDRSYGGLSMSSEDVGQVLAITGASILLYQTFLYPHKVKALGPINASRVTAILSMILLFTFPPMAHLSKSSLSIVLTIVSVLKANFTVTIVTSSVILQNNSVTQYQRGAANGLANTLMSFSKALAPAGAGI</sequence>
<evidence type="ECO:0000256" key="3">
    <source>
        <dbReference type="ARBA" id="ARBA00022692"/>
    </source>
</evidence>
<evidence type="ECO:0000256" key="5">
    <source>
        <dbReference type="ARBA" id="ARBA00023136"/>
    </source>
</evidence>
<keyword evidence="2" id="KW-0813">Transport</keyword>
<dbReference type="AlphaFoldDB" id="A0A5J9SGN8"/>
<dbReference type="Pfam" id="PF07690">
    <property type="entry name" value="MFS_1"/>
    <property type="match status" value="2"/>
</dbReference>
<feature type="transmembrane region" description="Helical" evidence="6">
    <location>
        <begin position="181"/>
        <end position="204"/>
    </location>
</feature>
<proteinExistence type="predicted"/>
<name>A0A5J9SGN8_9POAL</name>
<dbReference type="EMBL" id="RWGY01000861">
    <property type="protein sequence ID" value="TVT98407.1"/>
    <property type="molecule type" value="Genomic_DNA"/>
</dbReference>
<accession>A0A5J9SGN8</accession>
<keyword evidence="5 6" id="KW-0472">Membrane</keyword>
<dbReference type="GO" id="GO:0022857">
    <property type="term" value="F:transmembrane transporter activity"/>
    <property type="evidence" value="ECO:0007669"/>
    <property type="project" value="InterPro"/>
</dbReference>
<reference evidence="8 9" key="1">
    <citation type="journal article" date="2019" name="Sci. Rep.">
        <title>A high-quality genome of Eragrostis curvula grass provides insights into Poaceae evolution and supports new strategies to enhance forage quality.</title>
        <authorList>
            <person name="Carballo J."/>
            <person name="Santos B.A.C.M."/>
            <person name="Zappacosta D."/>
            <person name="Garbus I."/>
            <person name="Selva J.P."/>
            <person name="Gallo C.A."/>
            <person name="Diaz A."/>
            <person name="Albertini E."/>
            <person name="Caccamo M."/>
            <person name="Echenique V."/>
        </authorList>
    </citation>
    <scope>NUCLEOTIDE SEQUENCE [LARGE SCALE GENOMIC DNA]</scope>
    <source>
        <strain evidence="9">cv. Victoria</strain>
        <tissue evidence="8">Leaf</tissue>
    </source>
</reference>
<dbReference type="InterPro" id="IPR011701">
    <property type="entry name" value="MFS"/>
</dbReference>
<dbReference type="InterPro" id="IPR036259">
    <property type="entry name" value="MFS_trans_sf"/>
</dbReference>
<organism evidence="8 9">
    <name type="scientific">Eragrostis curvula</name>
    <name type="common">weeping love grass</name>
    <dbReference type="NCBI Taxonomy" id="38414"/>
    <lineage>
        <taxon>Eukaryota</taxon>
        <taxon>Viridiplantae</taxon>
        <taxon>Streptophyta</taxon>
        <taxon>Embryophyta</taxon>
        <taxon>Tracheophyta</taxon>
        <taxon>Spermatophyta</taxon>
        <taxon>Magnoliopsida</taxon>
        <taxon>Liliopsida</taxon>
        <taxon>Poales</taxon>
        <taxon>Poaceae</taxon>
        <taxon>PACMAD clade</taxon>
        <taxon>Chloridoideae</taxon>
        <taxon>Eragrostideae</taxon>
        <taxon>Eragrostidinae</taxon>
        <taxon>Eragrostis</taxon>
    </lineage>
</organism>
<evidence type="ECO:0000256" key="2">
    <source>
        <dbReference type="ARBA" id="ARBA00022448"/>
    </source>
</evidence>
<feature type="transmembrane region" description="Helical" evidence="6">
    <location>
        <begin position="233"/>
        <end position="255"/>
    </location>
</feature>
<evidence type="ECO:0000259" key="7">
    <source>
        <dbReference type="PROSITE" id="PS50850"/>
    </source>
</evidence>
<dbReference type="Proteomes" id="UP000324897">
    <property type="component" value="Unassembled WGS sequence"/>
</dbReference>
<comment type="caution">
    <text evidence="8">The sequence shown here is derived from an EMBL/GenBank/DDBJ whole genome shotgun (WGS) entry which is preliminary data.</text>
</comment>
<evidence type="ECO:0000256" key="6">
    <source>
        <dbReference type="SAM" id="Phobius"/>
    </source>
</evidence>
<feature type="non-terminal residue" evidence="8">
    <location>
        <position position="1"/>
    </location>
</feature>
<feature type="transmembrane region" description="Helical" evidence="6">
    <location>
        <begin position="376"/>
        <end position="395"/>
    </location>
</feature>
<gene>
    <name evidence="8" type="ORF">EJB05_56293</name>
</gene>
<keyword evidence="3 6" id="KW-0812">Transmembrane</keyword>
<keyword evidence="4 6" id="KW-1133">Transmembrane helix</keyword>
<feature type="transmembrane region" description="Helical" evidence="6">
    <location>
        <begin position="84"/>
        <end position="106"/>
    </location>
</feature>
<dbReference type="Gene3D" id="1.20.1250.20">
    <property type="entry name" value="MFS general substrate transporter like domains"/>
    <property type="match status" value="2"/>
</dbReference>
<evidence type="ECO:0000313" key="9">
    <source>
        <dbReference type="Proteomes" id="UP000324897"/>
    </source>
</evidence>
<comment type="subcellular location">
    <subcellularLocation>
        <location evidence="1">Membrane</location>
        <topology evidence="1">Multi-pass membrane protein</topology>
    </subcellularLocation>
</comment>
<feature type="transmembrane region" description="Helical" evidence="6">
    <location>
        <begin position="345"/>
        <end position="364"/>
    </location>
</feature>
<dbReference type="SUPFAM" id="SSF103473">
    <property type="entry name" value="MFS general substrate transporter"/>
    <property type="match status" value="2"/>
</dbReference>
<dbReference type="OrthoDB" id="687638at2759"/>
<dbReference type="PROSITE" id="PS50850">
    <property type="entry name" value="MFS"/>
    <property type="match status" value="1"/>
</dbReference>
<feature type="transmembrane region" description="Helical" evidence="6">
    <location>
        <begin position="50"/>
        <end position="72"/>
    </location>
</feature>
<feature type="domain" description="Major facilitator superfamily (MFS) profile" evidence="7">
    <location>
        <begin position="46"/>
        <end position="461"/>
    </location>
</feature>
<dbReference type="PANTHER" id="PTHR23504:SF97">
    <property type="entry name" value="MAJOR FACILITATOR SUPERFAMILY (MFS) PROFILE DOMAIN-CONTAINING PROTEIN"/>
    <property type="match status" value="1"/>
</dbReference>
<evidence type="ECO:0000313" key="8">
    <source>
        <dbReference type="EMBL" id="TVT98407.1"/>
    </source>
</evidence>
<evidence type="ECO:0000256" key="1">
    <source>
        <dbReference type="ARBA" id="ARBA00004141"/>
    </source>
</evidence>
<dbReference type="Gramene" id="TVT98407">
    <property type="protein sequence ID" value="TVT98407"/>
    <property type="gene ID" value="EJB05_56293"/>
</dbReference>